<dbReference type="Gene3D" id="3.40.50.720">
    <property type="entry name" value="NAD(P)-binding Rossmann-like Domain"/>
    <property type="match status" value="1"/>
</dbReference>
<dbReference type="OrthoDB" id="331544at2759"/>
<keyword evidence="2" id="KW-1133">Transmembrane helix</keyword>
<feature type="transmembrane region" description="Helical" evidence="2">
    <location>
        <begin position="1001"/>
        <end position="1017"/>
    </location>
</feature>
<organism evidence="5 6">
    <name type="scientific">Pisolithus microcarpus 441</name>
    <dbReference type="NCBI Taxonomy" id="765257"/>
    <lineage>
        <taxon>Eukaryota</taxon>
        <taxon>Fungi</taxon>
        <taxon>Dikarya</taxon>
        <taxon>Basidiomycota</taxon>
        <taxon>Agaricomycotina</taxon>
        <taxon>Agaricomycetes</taxon>
        <taxon>Agaricomycetidae</taxon>
        <taxon>Boletales</taxon>
        <taxon>Sclerodermatineae</taxon>
        <taxon>Pisolithaceae</taxon>
        <taxon>Pisolithus</taxon>
    </lineage>
</organism>
<keyword evidence="6" id="KW-1185">Reference proteome</keyword>
<dbReference type="Pfam" id="PF01370">
    <property type="entry name" value="Epimerase"/>
    <property type="match status" value="1"/>
</dbReference>
<dbReference type="Gene3D" id="3.90.550.10">
    <property type="entry name" value="Spore Coat Polysaccharide Biosynthesis Protein SpsA, Chain A"/>
    <property type="match status" value="1"/>
</dbReference>
<evidence type="ECO:0000259" key="3">
    <source>
        <dbReference type="Pfam" id="PF00535"/>
    </source>
</evidence>
<dbReference type="Pfam" id="PF00535">
    <property type="entry name" value="Glycos_transf_2"/>
    <property type="match status" value="1"/>
</dbReference>
<dbReference type="HOGENOM" id="CLU_005635_0_0_1"/>
<keyword evidence="2" id="KW-0812">Transmembrane</keyword>
<dbReference type="InterPro" id="IPR029044">
    <property type="entry name" value="Nucleotide-diphossugar_trans"/>
</dbReference>
<sequence>MPEALRTRRCLVTGGCGFIGSHVAKALLERGHFVRIASDTPSSAFTESICTEVLVGNVCDLAFCERAVRGIDTVLHFAANMGGMGVIHGENELTIYRDNLTMTHNMLSASRLAGVRVFFYASSACVYPVSLQGDSQVDVFLKESDAWRGGLPPNPQGLYGLEKLSSELLLFNGGGDMDIRVARFHNVYGPHGAWMDGREKVPAALVRKALAAAALQEATPTLEIWGDGKQRRSFLYIDDCVDAVLLLLDSSCGEPVNIGSDRSVTIDYLAEVACSCAGLQIKDVRLSYVLASGLVGVSSRNSDNTFIRRTLGWSPQVSLEEGIKRTAVWINNEMQKVVADMTDGERVLALRNLQRSRVLDLSSGYITFAVLLPITSRGSEPPTRCLSALSTFANSLQNTTWRDAHRIGGSRFRVKVYLAIDEDDTFLRKCDNAGVNVAEAVLLSNNINDVVIEMCNHPRGHICAIWRQCAQRAMKDGCDYFALMGDDVVLQDEGWMRQVHAEFLEISKRQHVPNGFGCVAFTDITFPGFPTFPIIHRTHMDIFSGRVVPDDFINQDGDPFLYQLYRRWNCSVMVPLRISNTVGGPRSARYDKQHADGWKFGPLDRATDAVEKWLLQHCPVAQRLLTLDVVIPSYRVQLPYLDRILNLQSSSTCTVMFIIIVDDPRASAICELEKKYGYRPDVCIRVNPENLGASASRNRGIKESTADWIVFLDDDVHPDPSLLQEAEKLIRKYPKAAGFVGCTRFPPAETIFETAVHLAGVTYFWDIAEKMAGEGDMPWGVSANIIARRIEDGVEFGMQFPKTGGGEDIDFIRQKREYSIAHGGEGFRAAPSVLATHRWWNGGKRSYWRFYWWSKGDGQLIKLYPDLTYMDHAPNSAELLLLSLVLTMAGSASYPFAGVTMLLILGIHLAAATFIGNIAHDMFRHLWRDASRAAGINSTLGGLRWFLAVVESALIRMMSEMGRQVGQLERKEFFPGRRFEWFTHRAGPGPRNEERMNSKQRFIIVVSVLVVTLAVAYQ</sequence>
<dbReference type="InterPro" id="IPR001509">
    <property type="entry name" value="Epimerase_deHydtase"/>
</dbReference>
<evidence type="ECO:0000256" key="1">
    <source>
        <dbReference type="ARBA" id="ARBA00007637"/>
    </source>
</evidence>
<protein>
    <submittedName>
        <fullName evidence="5">Glycosyltransferase family 2 protein</fullName>
    </submittedName>
</protein>
<accession>A0A0C9Z3E4</accession>
<name>A0A0C9Z3E4_9AGAM</name>
<dbReference type="GO" id="GO:0016740">
    <property type="term" value="F:transferase activity"/>
    <property type="evidence" value="ECO:0007669"/>
    <property type="project" value="UniProtKB-KW"/>
</dbReference>
<dbReference type="EMBL" id="KN833760">
    <property type="protein sequence ID" value="KIK20749.1"/>
    <property type="molecule type" value="Genomic_DNA"/>
</dbReference>
<dbReference type="PANTHER" id="PTHR43000">
    <property type="entry name" value="DTDP-D-GLUCOSE 4,6-DEHYDRATASE-RELATED"/>
    <property type="match status" value="1"/>
</dbReference>
<reference evidence="6" key="2">
    <citation type="submission" date="2015-01" db="EMBL/GenBank/DDBJ databases">
        <title>Evolutionary Origins and Diversification of the Mycorrhizal Mutualists.</title>
        <authorList>
            <consortium name="DOE Joint Genome Institute"/>
            <consortium name="Mycorrhizal Genomics Consortium"/>
            <person name="Kohler A."/>
            <person name="Kuo A."/>
            <person name="Nagy L.G."/>
            <person name="Floudas D."/>
            <person name="Copeland A."/>
            <person name="Barry K.W."/>
            <person name="Cichocki N."/>
            <person name="Veneault-Fourrey C."/>
            <person name="LaButti K."/>
            <person name="Lindquist E.A."/>
            <person name="Lipzen A."/>
            <person name="Lundell T."/>
            <person name="Morin E."/>
            <person name="Murat C."/>
            <person name="Riley R."/>
            <person name="Ohm R."/>
            <person name="Sun H."/>
            <person name="Tunlid A."/>
            <person name="Henrissat B."/>
            <person name="Grigoriev I.V."/>
            <person name="Hibbett D.S."/>
            <person name="Martin F."/>
        </authorList>
    </citation>
    <scope>NUCLEOTIDE SEQUENCE [LARGE SCALE GENOMIC DNA]</scope>
    <source>
        <strain evidence="6">441</strain>
    </source>
</reference>
<dbReference type="Proteomes" id="UP000054018">
    <property type="component" value="Unassembled WGS sequence"/>
</dbReference>
<dbReference type="InterPro" id="IPR036291">
    <property type="entry name" value="NAD(P)-bd_dom_sf"/>
</dbReference>
<dbReference type="SUPFAM" id="SSF51735">
    <property type="entry name" value="NAD(P)-binding Rossmann-fold domains"/>
    <property type="match status" value="1"/>
</dbReference>
<gene>
    <name evidence="5" type="ORF">PISMIDRAFT_12816</name>
</gene>
<evidence type="ECO:0000313" key="6">
    <source>
        <dbReference type="Proteomes" id="UP000054018"/>
    </source>
</evidence>
<proteinExistence type="inferred from homology"/>
<evidence type="ECO:0000256" key="2">
    <source>
        <dbReference type="SAM" id="Phobius"/>
    </source>
</evidence>
<dbReference type="Gene3D" id="3.90.25.10">
    <property type="entry name" value="UDP-galactose 4-epimerase, domain 1"/>
    <property type="match status" value="1"/>
</dbReference>
<keyword evidence="2" id="KW-0472">Membrane</keyword>
<evidence type="ECO:0000313" key="5">
    <source>
        <dbReference type="EMBL" id="KIK20749.1"/>
    </source>
</evidence>
<dbReference type="AlphaFoldDB" id="A0A0C9Z3E4"/>
<reference evidence="5 6" key="1">
    <citation type="submission" date="2014-04" db="EMBL/GenBank/DDBJ databases">
        <authorList>
            <consortium name="DOE Joint Genome Institute"/>
            <person name="Kuo A."/>
            <person name="Kohler A."/>
            <person name="Costa M.D."/>
            <person name="Nagy L.G."/>
            <person name="Floudas D."/>
            <person name="Copeland A."/>
            <person name="Barry K.W."/>
            <person name="Cichocki N."/>
            <person name="Veneault-Fourrey C."/>
            <person name="LaButti K."/>
            <person name="Lindquist E.A."/>
            <person name="Lipzen A."/>
            <person name="Lundell T."/>
            <person name="Morin E."/>
            <person name="Murat C."/>
            <person name="Sun H."/>
            <person name="Tunlid A."/>
            <person name="Henrissat B."/>
            <person name="Grigoriev I.V."/>
            <person name="Hibbett D.S."/>
            <person name="Martin F."/>
            <person name="Nordberg H.P."/>
            <person name="Cantor M.N."/>
            <person name="Hua S.X."/>
        </authorList>
    </citation>
    <scope>NUCLEOTIDE SEQUENCE [LARGE SCALE GENOMIC DNA]</scope>
    <source>
        <strain evidence="5 6">441</strain>
    </source>
</reference>
<feature type="domain" description="NAD-dependent epimerase/dehydratase" evidence="4">
    <location>
        <begin position="11"/>
        <end position="259"/>
    </location>
</feature>
<feature type="transmembrane region" description="Helical" evidence="2">
    <location>
        <begin position="894"/>
        <end position="919"/>
    </location>
</feature>
<comment type="similarity">
    <text evidence="1">Belongs to the NAD(P)-dependent epimerase/dehydratase family.</text>
</comment>
<dbReference type="SUPFAM" id="SSF53448">
    <property type="entry name" value="Nucleotide-diphospho-sugar transferases"/>
    <property type="match status" value="1"/>
</dbReference>
<dbReference type="InterPro" id="IPR001173">
    <property type="entry name" value="Glyco_trans_2-like"/>
</dbReference>
<dbReference type="STRING" id="765257.A0A0C9Z3E4"/>
<keyword evidence="5" id="KW-0808">Transferase</keyword>
<evidence type="ECO:0000259" key="4">
    <source>
        <dbReference type="Pfam" id="PF01370"/>
    </source>
</evidence>
<dbReference type="CDD" id="cd00761">
    <property type="entry name" value="Glyco_tranf_GTA_type"/>
    <property type="match status" value="1"/>
</dbReference>
<feature type="domain" description="Glycosyltransferase 2-like" evidence="3">
    <location>
        <begin position="629"/>
        <end position="737"/>
    </location>
</feature>